<reference evidence="1" key="1">
    <citation type="submission" date="2019-04" db="EMBL/GenBank/DDBJ databases">
        <title>Friends and foes A comparative genomics study of 23 Aspergillus species from section Flavi.</title>
        <authorList>
            <consortium name="DOE Joint Genome Institute"/>
            <person name="Kjaerbolling I."/>
            <person name="Vesth T."/>
            <person name="Frisvad J.C."/>
            <person name="Nybo J.L."/>
            <person name="Theobald S."/>
            <person name="Kildgaard S."/>
            <person name="Isbrandt T."/>
            <person name="Kuo A."/>
            <person name="Sato A."/>
            <person name="Lyhne E.K."/>
            <person name="Kogle M.E."/>
            <person name="Wiebenga A."/>
            <person name="Kun R.S."/>
            <person name="Lubbers R.J."/>
            <person name="Makela M.R."/>
            <person name="Barry K."/>
            <person name="Chovatia M."/>
            <person name="Clum A."/>
            <person name="Daum C."/>
            <person name="Haridas S."/>
            <person name="He G."/>
            <person name="LaButti K."/>
            <person name="Lipzen A."/>
            <person name="Mondo S."/>
            <person name="Riley R."/>
            <person name="Salamov A."/>
            <person name="Simmons B.A."/>
            <person name="Magnuson J.K."/>
            <person name="Henrissat B."/>
            <person name="Mortensen U.H."/>
            <person name="Larsen T.O."/>
            <person name="Devries R.P."/>
            <person name="Grigoriev I.V."/>
            <person name="Machida M."/>
            <person name="Baker S.E."/>
            <person name="Andersen M.R."/>
        </authorList>
    </citation>
    <scope>NUCLEOTIDE SEQUENCE</scope>
    <source>
        <strain evidence="1">CBS 117612</strain>
    </source>
</reference>
<dbReference type="EMBL" id="ML737210">
    <property type="protein sequence ID" value="KAE8335725.1"/>
    <property type="molecule type" value="Genomic_DNA"/>
</dbReference>
<organism evidence="1">
    <name type="scientific">Aspergillus arachidicola</name>
    <dbReference type="NCBI Taxonomy" id="656916"/>
    <lineage>
        <taxon>Eukaryota</taxon>
        <taxon>Fungi</taxon>
        <taxon>Dikarya</taxon>
        <taxon>Ascomycota</taxon>
        <taxon>Pezizomycotina</taxon>
        <taxon>Eurotiomycetes</taxon>
        <taxon>Eurotiomycetidae</taxon>
        <taxon>Eurotiales</taxon>
        <taxon>Aspergillaceae</taxon>
        <taxon>Aspergillus</taxon>
        <taxon>Aspergillus subgen. Circumdati</taxon>
    </lineage>
</organism>
<evidence type="ECO:0000313" key="1">
    <source>
        <dbReference type="EMBL" id="KAE8335725.1"/>
    </source>
</evidence>
<proteinExistence type="predicted"/>
<sequence>MSVSSIWTAVCRKYWISVSSSSVLRRVRTTSTCWPTRARYRGDSFFSLASIGLAPLSSSRRTTRSCPYALAS</sequence>
<accession>A0A5N6XR97</accession>
<name>A0A5N6XR97_9EURO</name>
<dbReference type="Proteomes" id="UP000325558">
    <property type="component" value="Unassembled WGS sequence"/>
</dbReference>
<dbReference type="AlphaFoldDB" id="A0A5N6XR97"/>
<protein>
    <submittedName>
        <fullName evidence="1">Uncharacterized protein</fullName>
    </submittedName>
</protein>
<gene>
    <name evidence="1" type="ORF">BDV24DRAFT_143244</name>
</gene>